<dbReference type="Gene3D" id="3.10.450.50">
    <property type="match status" value="1"/>
</dbReference>
<gene>
    <name evidence="1" type="ORF">ACFO4E_11450</name>
</gene>
<dbReference type="Proteomes" id="UP001595923">
    <property type="component" value="Unassembled WGS sequence"/>
</dbReference>
<name>A0ABV9DU97_9ACTN</name>
<proteinExistence type="predicted"/>
<dbReference type="EMBL" id="JBHSFQ010000008">
    <property type="protein sequence ID" value="MFC4562469.1"/>
    <property type="molecule type" value="Genomic_DNA"/>
</dbReference>
<dbReference type="RefSeq" id="WP_378573721.1">
    <property type="nucleotide sequence ID" value="NZ_JBHSFQ010000008.1"/>
</dbReference>
<evidence type="ECO:0000313" key="2">
    <source>
        <dbReference type="Proteomes" id="UP001595923"/>
    </source>
</evidence>
<organism evidence="1 2">
    <name type="scientific">Nocardiopsis mangrovi</name>
    <dbReference type="NCBI Taxonomy" id="1179818"/>
    <lineage>
        <taxon>Bacteria</taxon>
        <taxon>Bacillati</taxon>
        <taxon>Actinomycetota</taxon>
        <taxon>Actinomycetes</taxon>
        <taxon>Streptosporangiales</taxon>
        <taxon>Nocardiopsidaceae</taxon>
        <taxon>Nocardiopsis</taxon>
    </lineage>
</organism>
<protein>
    <submittedName>
        <fullName evidence="1">Nuclear transport factor 2 family protein</fullName>
    </submittedName>
</protein>
<dbReference type="InterPro" id="IPR032710">
    <property type="entry name" value="NTF2-like_dom_sf"/>
</dbReference>
<sequence>MADVHGTAEAWSTGYTPTEEERESLAEWFTRYDGLAARGDAEAMADMAVFPLNAVTDDGAGTGSAAQSDRAEFIRSTRESLGRVEGEVSFDSTRTPFFLSGALAVVFTGSTMTVGGESTRLHYADVLIRSGGEWRFQTMVQGGWGASADG</sequence>
<reference evidence="2" key="1">
    <citation type="journal article" date="2019" name="Int. J. Syst. Evol. Microbiol.">
        <title>The Global Catalogue of Microorganisms (GCM) 10K type strain sequencing project: providing services to taxonomists for standard genome sequencing and annotation.</title>
        <authorList>
            <consortium name="The Broad Institute Genomics Platform"/>
            <consortium name="The Broad Institute Genome Sequencing Center for Infectious Disease"/>
            <person name="Wu L."/>
            <person name="Ma J."/>
        </authorList>
    </citation>
    <scope>NUCLEOTIDE SEQUENCE [LARGE SCALE GENOMIC DNA]</scope>
    <source>
        <strain evidence="2">XZYJ18</strain>
    </source>
</reference>
<evidence type="ECO:0000313" key="1">
    <source>
        <dbReference type="EMBL" id="MFC4562469.1"/>
    </source>
</evidence>
<accession>A0ABV9DU97</accession>
<comment type="caution">
    <text evidence="1">The sequence shown here is derived from an EMBL/GenBank/DDBJ whole genome shotgun (WGS) entry which is preliminary data.</text>
</comment>
<dbReference type="SUPFAM" id="SSF54427">
    <property type="entry name" value="NTF2-like"/>
    <property type="match status" value="1"/>
</dbReference>
<keyword evidence="2" id="KW-1185">Reference proteome</keyword>